<dbReference type="RefSeq" id="WP_218319745.1">
    <property type="nucleotide sequence ID" value="NZ_JAEEGC010000031.1"/>
</dbReference>
<dbReference type="AlphaFoldDB" id="A0A949TSU0"/>
<dbReference type="EMBL" id="JAEEGC010000031">
    <property type="protein sequence ID" value="MBV7272711.1"/>
    <property type="molecule type" value="Genomic_DNA"/>
</dbReference>
<organism evidence="2 3">
    <name type="scientific">Clostridium thailandense</name>
    <dbReference type="NCBI Taxonomy" id="2794346"/>
    <lineage>
        <taxon>Bacteria</taxon>
        <taxon>Bacillati</taxon>
        <taxon>Bacillota</taxon>
        <taxon>Clostridia</taxon>
        <taxon>Eubacteriales</taxon>
        <taxon>Clostridiaceae</taxon>
        <taxon>Clostridium</taxon>
    </lineage>
</organism>
<dbReference type="Pfam" id="PF25538">
    <property type="entry name" value="DUF7922"/>
    <property type="match status" value="1"/>
</dbReference>
<evidence type="ECO:0000313" key="3">
    <source>
        <dbReference type="Proteomes" id="UP000694308"/>
    </source>
</evidence>
<keyword evidence="3" id="KW-1185">Reference proteome</keyword>
<dbReference type="InterPro" id="IPR057682">
    <property type="entry name" value="DUF7922"/>
</dbReference>
<gene>
    <name evidence="2" type="ORF">I6U48_07230</name>
</gene>
<dbReference type="Proteomes" id="UP000694308">
    <property type="component" value="Unassembled WGS sequence"/>
</dbReference>
<comment type="caution">
    <text evidence="2">The sequence shown here is derived from an EMBL/GenBank/DDBJ whole genome shotgun (WGS) entry which is preliminary data.</text>
</comment>
<sequence length="408" mass="47892">MVQKKSYSRYFIILQEDEKGYSLASDKLASGYTKLEVKNDKCKISYYVQNLKKEMAPYYMMLICNKKDVKKVIKIGEMNIDDYGRTDICYEYPVENVAGSGISVDKVSGAAIVKLLDNNIMSVMSGFATTDIPEWKAFEITEDKTREVKEPINKVEEPQSIFDKYEESIEAAKDNEIVRQDGIKQTEDIVPEEKQQSGLNENNPEDNTFVREEEQLGNSETEETNLENKVVREEVIEEKTHIEEKGHEDLNNEELFREQKKEDDISSYKRDVARDFFMDLVEGFGEVKNIDTDIKRVKWYRVPVNQLEDMYDMSNYNKYTILYYPMMSYHPYFKDYEHYIIGYKYDKDGRVKYLVYGIPGHKNKGHQPYGGKTGFVTWVPANYRDDKEFGYWLMFYDFRTSTIVVPAK</sequence>
<reference evidence="2" key="1">
    <citation type="submission" date="2020-12" db="EMBL/GenBank/DDBJ databases">
        <title>Clostridium thailandense sp. nov., a novel acetogenic bacterium isolated from peat land soil in Thailand.</title>
        <authorList>
            <person name="Chaikitkaew S."/>
            <person name="Birkeland N.K."/>
        </authorList>
    </citation>
    <scope>NUCLEOTIDE SEQUENCE</scope>
    <source>
        <strain evidence="2">PL3</strain>
    </source>
</reference>
<evidence type="ECO:0000259" key="1">
    <source>
        <dbReference type="Pfam" id="PF25538"/>
    </source>
</evidence>
<evidence type="ECO:0000313" key="2">
    <source>
        <dbReference type="EMBL" id="MBV7272711.1"/>
    </source>
</evidence>
<name>A0A949TSU0_9CLOT</name>
<feature type="domain" description="DUF7922" evidence="1">
    <location>
        <begin position="10"/>
        <end position="117"/>
    </location>
</feature>
<protein>
    <recommendedName>
        <fullName evidence="1">DUF7922 domain-containing protein</fullName>
    </recommendedName>
</protein>
<proteinExistence type="predicted"/>
<accession>A0A949TSU0</accession>